<keyword evidence="2" id="KW-1185">Reference proteome</keyword>
<reference evidence="1 2" key="1">
    <citation type="journal article" date="2015" name="Genome Biol. Evol.">
        <title>Phylogenomic analyses indicate that early fungi evolved digesting cell walls of algal ancestors of land plants.</title>
        <authorList>
            <person name="Chang Y."/>
            <person name="Wang S."/>
            <person name="Sekimoto S."/>
            <person name="Aerts A.L."/>
            <person name="Choi C."/>
            <person name="Clum A."/>
            <person name="LaButti K.M."/>
            <person name="Lindquist E.A."/>
            <person name="Yee Ngan C."/>
            <person name="Ohm R.A."/>
            <person name="Salamov A.A."/>
            <person name="Grigoriev I.V."/>
            <person name="Spatafora J.W."/>
            <person name="Berbee M.L."/>
        </authorList>
    </citation>
    <scope>NUCLEOTIDE SEQUENCE [LARGE SCALE GENOMIC DNA]</scope>
    <source>
        <strain evidence="1 2">NRRL 28638</strain>
    </source>
</reference>
<dbReference type="GO" id="GO:0000151">
    <property type="term" value="C:ubiquitin ligase complex"/>
    <property type="evidence" value="ECO:0007669"/>
    <property type="project" value="TreeGrafter"/>
</dbReference>
<dbReference type="GO" id="GO:0031624">
    <property type="term" value="F:ubiquitin conjugating enzyme binding"/>
    <property type="evidence" value="ECO:0007669"/>
    <property type="project" value="TreeGrafter"/>
</dbReference>
<dbReference type="PANTHER" id="PTHR31531">
    <property type="entry name" value="E3 UBIQUITIN-PROTEIN LIGASE E3D FAMILY MEMBER"/>
    <property type="match status" value="1"/>
</dbReference>
<gene>
    <name evidence="1" type="ORF">CONCODRAFT_15197</name>
</gene>
<dbReference type="GO" id="GO:0006513">
    <property type="term" value="P:protein monoubiquitination"/>
    <property type="evidence" value="ECO:0007669"/>
    <property type="project" value="TreeGrafter"/>
</dbReference>
<dbReference type="OrthoDB" id="66510at2759"/>
<dbReference type="GO" id="GO:0051865">
    <property type="term" value="P:protein autoubiquitination"/>
    <property type="evidence" value="ECO:0007669"/>
    <property type="project" value="TreeGrafter"/>
</dbReference>
<protein>
    <submittedName>
        <fullName evidence="1">Uncharacterized protein</fullName>
    </submittedName>
</protein>
<dbReference type="EMBL" id="KQ964430">
    <property type="protein sequence ID" value="KXN73845.1"/>
    <property type="molecule type" value="Genomic_DNA"/>
</dbReference>
<organism evidence="1 2">
    <name type="scientific">Conidiobolus coronatus (strain ATCC 28846 / CBS 209.66 / NRRL 28638)</name>
    <name type="common">Delacroixia coronata</name>
    <dbReference type="NCBI Taxonomy" id="796925"/>
    <lineage>
        <taxon>Eukaryota</taxon>
        <taxon>Fungi</taxon>
        <taxon>Fungi incertae sedis</taxon>
        <taxon>Zoopagomycota</taxon>
        <taxon>Entomophthoromycotina</taxon>
        <taxon>Entomophthoromycetes</taxon>
        <taxon>Entomophthorales</taxon>
        <taxon>Ancylistaceae</taxon>
        <taxon>Conidiobolus</taxon>
    </lineage>
</organism>
<dbReference type="PANTHER" id="PTHR31531:SF2">
    <property type="entry name" value="E3 UBIQUITIN-PROTEIN LIGASE E3D"/>
    <property type="match status" value="1"/>
</dbReference>
<dbReference type="Proteomes" id="UP000070444">
    <property type="component" value="Unassembled WGS sequence"/>
</dbReference>
<dbReference type="GO" id="GO:0005829">
    <property type="term" value="C:cytosol"/>
    <property type="evidence" value="ECO:0007669"/>
    <property type="project" value="TreeGrafter"/>
</dbReference>
<dbReference type="GO" id="GO:0043161">
    <property type="term" value="P:proteasome-mediated ubiquitin-dependent protein catabolic process"/>
    <property type="evidence" value="ECO:0007669"/>
    <property type="project" value="TreeGrafter"/>
</dbReference>
<dbReference type="Pfam" id="PF09814">
    <property type="entry name" value="HECT_2"/>
    <property type="match status" value="1"/>
</dbReference>
<name>A0A137PFU3_CONC2</name>
<dbReference type="GO" id="GO:0000209">
    <property type="term" value="P:protein polyubiquitination"/>
    <property type="evidence" value="ECO:0007669"/>
    <property type="project" value="TreeGrafter"/>
</dbReference>
<evidence type="ECO:0000313" key="1">
    <source>
        <dbReference type="EMBL" id="KXN73845.1"/>
    </source>
</evidence>
<dbReference type="InterPro" id="IPR019193">
    <property type="entry name" value="UBQ-conj_enz_E2-bd_prot"/>
</dbReference>
<dbReference type="GO" id="GO:0005634">
    <property type="term" value="C:nucleus"/>
    <property type="evidence" value="ECO:0007669"/>
    <property type="project" value="TreeGrafter"/>
</dbReference>
<evidence type="ECO:0000313" key="2">
    <source>
        <dbReference type="Proteomes" id="UP000070444"/>
    </source>
</evidence>
<dbReference type="AlphaFoldDB" id="A0A137PFU3"/>
<dbReference type="GO" id="GO:0030332">
    <property type="term" value="F:cyclin binding"/>
    <property type="evidence" value="ECO:0007669"/>
    <property type="project" value="TreeGrafter"/>
</dbReference>
<accession>A0A137PFU3</accession>
<dbReference type="GO" id="GO:0061630">
    <property type="term" value="F:ubiquitin protein ligase activity"/>
    <property type="evidence" value="ECO:0007669"/>
    <property type="project" value="TreeGrafter"/>
</dbReference>
<sequence>MSSNNPSLYIELLNNINKLHVLTSSSLLLILGYEFVNSTVTIITQFNSQIQRSLIELPFELKSTRIKYPKPLLQTIIPLELKRSDSKLLSSELDIQDQLGLVWSGNYFTGVSFIGCSETKLPLIKGSYWKDTVPLGEFSGDDLADVMNRVSITGPASNNNEKEGEGESYNKLFSKVRNLPREGWEELVDCWVCHNEEYSTINSNNFSNQGTFFPPEGLLHVGTKNILFHPKHLINTLYVEYKKIVEEHMNSYSLTNPSHLNELIYLTLSCPHCLSQLGKIIIDPSQKINEEYAQVVSIPKFHLACQNLYFEESNNTPVEVLFLQDLYDLYQFNSMMKFIVGSGSSDGKDEGISIKITIMNWQIYLNDCELDKKTKLKPCTKFIYEIIDNKSDNIMAEGREFQFIEYPQSIINNLITKFKENTTYLSPQKRKFKESSISVLFWN</sequence>
<proteinExistence type="predicted"/>